<accession>A0A8J7ABM0</accession>
<evidence type="ECO:0000313" key="2">
    <source>
        <dbReference type="Proteomes" id="UP000622533"/>
    </source>
</evidence>
<dbReference type="AlphaFoldDB" id="A0A8J7ABM0"/>
<dbReference type="Proteomes" id="UP000622533">
    <property type="component" value="Unassembled WGS sequence"/>
</dbReference>
<keyword evidence="2" id="KW-1185">Reference proteome</keyword>
<organism evidence="1 2">
    <name type="scientific">Desmonostoc muscorum LEGE 12446</name>
    <dbReference type="NCBI Taxonomy" id="1828758"/>
    <lineage>
        <taxon>Bacteria</taxon>
        <taxon>Bacillati</taxon>
        <taxon>Cyanobacteriota</taxon>
        <taxon>Cyanophyceae</taxon>
        <taxon>Nostocales</taxon>
        <taxon>Nostocaceae</taxon>
        <taxon>Desmonostoc</taxon>
    </lineage>
</organism>
<evidence type="ECO:0000313" key="1">
    <source>
        <dbReference type="EMBL" id="MBE9022372.1"/>
    </source>
</evidence>
<comment type="caution">
    <text evidence="1">The sequence shown here is derived from an EMBL/GenBank/DDBJ whole genome shotgun (WGS) entry which is preliminary data.</text>
</comment>
<sequence length="63" mass="6949">MPLHSGDSMLSDLSKFGDVYNNLASVTPNLSIFAILCQQNYQQNATLKNYGDFDLNEIHGRGA</sequence>
<name>A0A8J7ABM0_DESMC</name>
<gene>
    <name evidence="1" type="ORF">IQ276_08000</name>
</gene>
<dbReference type="RefSeq" id="WP_193915013.1">
    <property type="nucleotide sequence ID" value="NZ_JADEXS020000001.1"/>
</dbReference>
<proteinExistence type="predicted"/>
<reference evidence="1" key="1">
    <citation type="submission" date="2020-10" db="EMBL/GenBank/DDBJ databases">
        <authorList>
            <person name="Castelo-Branco R."/>
            <person name="Eusebio N."/>
            <person name="Adriana R."/>
            <person name="Vieira A."/>
            <person name="Brugerolle De Fraissinette N."/>
            <person name="Rezende De Castro R."/>
            <person name="Schneider M.P."/>
            <person name="Vasconcelos V."/>
            <person name="Leao P.N."/>
        </authorList>
    </citation>
    <scope>NUCLEOTIDE SEQUENCE</scope>
    <source>
        <strain evidence="1">LEGE 12446</strain>
    </source>
</reference>
<protein>
    <submittedName>
        <fullName evidence="1">Uncharacterized protein</fullName>
    </submittedName>
</protein>
<dbReference type="EMBL" id="JADEXS010000075">
    <property type="protein sequence ID" value="MBE9022372.1"/>
    <property type="molecule type" value="Genomic_DNA"/>
</dbReference>